<dbReference type="EC" id="3.6.1.55" evidence="12"/>
<evidence type="ECO:0000256" key="11">
    <source>
        <dbReference type="ARBA" id="ARBA00036904"/>
    </source>
</evidence>
<keyword evidence="4" id="KW-0235">DNA replication</keyword>
<evidence type="ECO:0000256" key="15">
    <source>
        <dbReference type="ARBA" id="ARBA00041979"/>
    </source>
</evidence>
<comment type="caution">
    <text evidence="18">The sequence shown here is derived from an EMBL/GenBank/DDBJ whole genome shotgun (WGS) entry which is preliminary data.</text>
</comment>
<dbReference type="GO" id="GO:0006281">
    <property type="term" value="P:DNA repair"/>
    <property type="evidence" value="ECO:0007669"/>
    <property type="project" value="UniProtKB-KW"/>
</dbReference>
<comment type="cofactor">
    <cofactor evidence="1">
        <name>Mg(2+)</name>
        <dbReference type="ChEBI" id="CHEBI:18420"/>
    </cofactor>
</comment>
<keyword evidence="5" id="KW-0479">Metal-binding</keyword>
<dbReference type="RefSeq" id="WP_008929107.1">
    <property type="nucleotide sequence ID" value="NZ_AMRJ01000013.1"/>
</dbReference>
<evidence type="ECO:0000256" key="7">
    <source>
        <dbReference type="ARBA" id="ARBA00022801"/>
    </source>
</evidence>
<dbReference type="InterPro" id="IPR036206">
    <property type="entry name" value="ThiamineP_synth_sf"/>
</dbReference>
<dbReference type="GO" id="GO:0006260">
    <property type="term" value="P:DNA replication"/>
    <property type="evidence" value="ECO:0007669"/>
    <property type="project" value="UniProtKB-KW"/>
</dbReference>
<dbReference type="Pfam" id="PF02581">
    <property type="entry name" value="TMP-TENI"/>
    <property type="match status" value="1"/>
</dbReference>
<comment type="catalytic activity">
    <reaction evidence="11">
        <text>8-oxo-GTP + H2O = 8-oxo-GMP + diphosphate + H(+)</text>
        <dbReference type="Rhea" id="RHEA:67616"/>
        <dbReference type="ChEBI" id="CHEBI:15377"/>
        <dbReference type="ChEBI" id="CHEBI:15378"/>
        <dbReference type="ChEBI" id="CHEBI:33019"/>
        <dbReference type="ChEBI" id="CHEBI:143553"/>
        <dbReference type="ChEBI" id="CHEBI:145694"/>
    </reaction>
</comment>
<keyword evidence="19" id="KW-1185">Reference proteome</keyword>
<dbReference type="AlphaFoldDB" id="L0WBU6"/>
<sequence>MTTPAIIVVAAIIRGKDGRICLGKRPDDKHQGGHWEFPGGKVEPGESLAAALARELHEELAMEQSESAPFMTIVHQYSDLHVTLHFREVFAWQGEPHGREGQPVAWFENSELPGLSFPAANRPVVTALTLPPSLAIAPPDQSLTSLLQAIGELDATQTGIYLRHWSQHEALPEIASCCRYHGIRFWLRMVSEEDAAIAQQEGAFGLHLPAAVLAGCDQRPDFAGVVSAACHDRAEMEKIVSLSLDMAMVSPVEKTPSHPGASPLGWPQAAALMIGQPLACFALGGLTPDHLPLAREHGAVGVAGIRAFWS</sequence>
<keyword evidence="7" id="KW-0378">Hydrolase</keyword>
<dbReference type="GO" id="GO:0044715">
    <property type="term" value="F:8-oxo-dGDP phosphatase activity"/>
    <property type="evidence" value="ECO:0007669"/>
    <property type="project" value="TreeGrafter"/>
</dbReference>
<reference evidence="18 19" key="1">
    <citation type="journal article" date="2012" name="J. Bacteriol.">
        <title>Genome Sequence of the Alkane-Degrading Bacterium Alcanivorax hongdengensis Type Strain A-11-3.</title>
        <authorList>
            <person name="Lai Q."/>
            <person name="Shao Z."/>
        </authorList>
    </citation>
    <scope>NUCLEOTIDE SEQUENCE [LARGE SCALE GENOMIC DNA]</scope>
    <source>
        <strain evidence="18 19">A-11-3</strain>
    </source>
</reference>
<comment type="catalytic activity">
    <reaction evidence="10">
        <text>8-oxo-dGTP + H2O = 8-oxo-dGMP + diphosphate + H(+)</text>
        <dbReference type="Rhea" id="RHEA:31575"/>
        <dbReference type="ChEBI" id="CHEBI:15377"/>
        <dbReference type="ChEBI" id="CHEBI:15378"/>
        <dbReference type="ChEBI" id="CHEBI:33019"/>
        <dbReference type="ChEBI" id="CHEBI:63224"/>
        <dbReference type="ChEBI" id="CHEBI:77896"/>
        <dbReference type="EC" id="3.6.1.55"/>
    </reaction>
</comment>
<protein>
    <recommendedName>
        <fullName evidence="13">8-oxo-dGTP diphosphatase</fullName>
        <ecNumber evidence="12">3.6.1.55</ecNumber>
    </recommendedName>
    <alternativeName>
        <fullName evidence="16">7,8-dihydro-8-oxoguanine-triphosphatase</fullName>
    </alternativeName>
    <alternativeName>
        <fullName evidence="15">Mutator protein MutT</fullName>
    </alternativeName>
    <alternativeName>
        <fullName evidence="14">dGTP pyrophosphohydrolase</fullName>
    </alternativeName>
</protein>
<dbReference type="PANTHER" id="PTHR47707:SF1">
    <property type="entry name" value="NUDIX HYDROLASE FAMILY PROTEIN"/>
    <property type="match status" value="1"/>
</dbReference>
<dbReference type="Pfam" id="PF14815">
    <property type="entry name" value="NUDIX_4"/>
    <property type="match status" value="1"/>
</dbReference>
<keyword evidence="3" id="KW-0515">Mutator protein</keyword>
<evidence type="ECO:0000256" key="10">
    <source>
        <dbReference type="ARBA" id="ARBA00035861"/>
    </source>
</evidence>
<evidence type="ECO:0000256" key="1">
    <source>
        <dbReference type="ARBA" id="ARBA00001946"/>
    </source>
</evidence>
<evidence type="ECO:0000256" key="4">
    <source>
        <dbReference type="ARBA" id="ARBA00022705"/>
    </source>
</evidence>
<dbReference type="GO" id="GO:0008413">
    <property type="term" value="F:8-oxo-7,8-dihydroguanosine triphosphate pyrophosphatase activity"/>
    <property type="evidence" value="ECO:0007669"/>
    <property type="project" value="TreeGrafter"/>
</dbReference>
<dbReference type="InterPro" id="IPR000086">
    <property type="entry name" value="NUDIX_hydrolase_dom"/>
</dbReference>
<accession>L0WBU6</accession>
<dbReference type="GO" id="GO:0035539">
    <property type="term" value="F:8-oxo-7,8-dihydrodeoxyguanosine triphosphate pyrophosphatase activity"/>
    <property type="evidence" value="ECO:0007669"/>
    <property type="project" value="UniProtKB-EC"/>
</dbReference>
<evidence type="ECO:0000256" key="2">
    <source>
        <dbReference type="ARBA" id="ARBA00005582"/>
    </source>
</evidence>
<evidence type="ECO:0000256" key="12">
    <source>
        <dbReference type="ARBA" id="ARBA00038905"/>
    </source>
</evidence>
<dbReference type="InterPro" id="IPR029119">
    <property type="entry name" value="MutY_C"/>
</dbReference>
<dbReference type="Gene3D" id="3.90.79.10">
    <property type="entry name" value="Nucleoside Triphosphate Pyrophosphohydrolase"/>
    <property type="match status" value="1"/>
</dbReference>
<evidence type="ECO:0000256" key="13">
    <source>
        <dbReference type="ARBA" id="ARBA00040794"/>
    </source>
</evidence>
<dbReference type="CDD" id="cd03425">
    <property type="entry name" value="NUDIX_MutT_NudA_like"/>
    <property type="match status" value="1"/>
</dbReference>
<evidence type="ECO:0000313" key="19">
    <source>
        <dbReference type="Proteomes" id="UP000010164"/>
    </source>
</evidence>
<keyword evidence="9" id="KW-0234">DNA repair</keyword>
<dbReference type="CDD" id="cd00564">
    <property type="entry name" value="TMP_TenI"/>
    <property type="match status" value="1"/>
</dbReference>
<proteinExistence type="inferred from homology"/>
<dbReference type="Gene3D" id="3.20.20.70">
    <property type="entry name" value="Aldolase class I"/>
    <property type="match status" value="1"/>
</dbReference>
<dbReference type="PRINTS" id="PR00502">
    <property type="entry name" value="NUDIXFAMILY"/>
</dbReference>
<dbReference type="SUPFAM" id="SSF55811">
    <property type="entry name" value="Nudix"/>
    <property type="match status" value="1"/>
</dbReference>
<evidence type="ECO:0000256" key="14">
    <source>
        <dbReference type="ARBA" id="ARBA00041592"/>
    </source>
</evidence>
<comment type="similarity">
    <text evidence="2">Belongs to the Nudix hydrolase family.</text>
</comment>
<evidence type="ECO:0000256" key="9">
    <source>
        <dbReference type="ARBA" id="ARBA00023204"/>
    </source>
</evidence>
<dbReference type="NCBIfam" id="NF006530">
    <property type="entry name" value="PRK08999.1"/>
    <property type="match status" value="1"/>
</dbReference>
<dbReference type="eggNOG" id="COG0352">
    <property type="taxonomic scope" value="Bacteria"/>
</dbReference>
<keyword evidence="8" id="KW-0460">Magnesium</keyword>
<evidence type="ECO:0000313" key="18">
    <source>
        <dbReference type="EMBL" id="EKF74253.1"/>
    </source>
</evidence>
<gene>
    <name evidence="18" type="ORF">A11A3_09645</name>
</gene>
<evidence type="ECO:0000259" key="17">
    <source>
        <dbReference type="PROSITE" id="PS51462"/>
    </source>
</evidence>
<dbReference type="FunFam" id="3.90.79.10:FF:000014">
    <property type="entry name" value="8-oxo-dGTP diphosphatase MutT"/>
    <property type="match status" value="1"/>
</dbReference>
<dbReference type="SUPFAM" id="SSF51391">
    <property type="entry name" value="Thiamin phosphate synthase"/>
    <property type="match status" value="1"/>
</dbReference>
<evidence type="ECO:0000256" key="6">
    <source>
        <dbReference type="ARBA" id="ARBA00022763"/>
    </source>
</evidence>
<dbReference type="InterPro" id="IPR020476">
    <property type="entry name" value="Nudix_hydrolase"/>
</dbReference>
<keyword evidence="6" id="KW-0227">DNA damage</keyword>
<dbReference type="InterPro" id="IPR013785">
    <property type="entry name" value="Aldolase_TIM"/>
</dbReference>
<dbReference type="InterPro" id="IPR047127">
    <property type="entry name" value="MutT-like"/>
</dbReference>
<organism evidence="18 19">
    <name type="scientific">Alcanivorax hongdengensis A-11-3</name>
    <dbReference type="NCBI Taxonomy" id="1177179"/>
    <lineage>
        <taxon>Bacteria</taxon>
        <taxon>Pseudomonadati</taxon>
        <taxon>Pseudomonadota</taxon>
        <taxon>Gammaproteobacteria</taxon>
        <taxon>Oceanospirillales</taxon>
        <taxon>Alcanivoracaceae</taxon>
        <taxon>Alcanivorax</taxon>
    </lineage>
</organism>
<dbReference type="EMBL" id="AMRJ01000013">
    <property type="protein sequence ID" value="EKF74253.1"/>
    <property type="molecule type" value="Genomic_DNA"/>
</dbReference>
<dbReference type="InterPro" id="IPR015797">
    <property type="entry name" value="NUDIX_hydrolase-like_dom_sf"/>
</dbReference>
<feature type="domain" description="Nudix hydrolase" evidence="17">
    <location>
        <begin position="4"/>
        <end position="131"/>
    </location>
</feature>
<dbReference type="GO" id="GO:0009228">
    <property type="term" value="P:thiamine biosynthetic process"/>
    <property type="evidence" value="ECO:0007669"/>
    <property type="project" value="UniProtKB-KW"/>
</dbReference>
<dbReference type="STRING" id="1177179.A11A3_09645"/>
<evidence type="ECO:0000256" key="8">
    <source>
        <dbReference type="ARBA" id="ARBA00022842"/>
    </source>
</evidence>
<dbReference type="eggNOG" id="COG0494">
    <property type="taxonomic scope" value="Bacteria"/>
</dbReference>
<dbReference type="GO" id="GO:0046872">
    <property type="term" value="F:metal ion binding"/>
    <property type="evidence" value="ECO:0007669"/>
    <property type="project" value="UniProtKB-KW"/>
</dbReference>
<evidence type="ECO:0000256" key="5">
    <source>
        <dbReference type="ARBA" id="ARBA00022723"/>
    </source>
</evidence>
<evidence type="ECO:0000256" key="16">
    <source>
        <dbReference type="ARBA" id="ARBA00042798"/>
    </source>
</evidence>
<dbReference type="OrthoDB" id="9810648at2"/>
<dbReference type="Proteomes" id="UP000010164">
    <property type="component" value="Unassembled WGS sequence"/>
</dbReference>
<dbReference type="PANTHER" id="PTHR47707">
    <property type="entry name" value="8-OXO-DGTP DIPHOSPHATASE"/>
    <property type="match status" value="1"/>
</dbReference>
<dbReference type="PATRIC" id="fig|1177179.3.peg.1920"/>
<name>L0WBU6_9GAMM</name>
<dbReference type="GO" id="GO:0044716">
    <property type="term" value="F:8-oxo-GDP phosphatase activity"/>
    <property type="evidence" value="ECO:0007669"/>
    <property type="project" value="TreeGrafter"/>
</dbReference>
<dbReference type="PROSITE" id="PS51462">
    <property type="entry name" value="NUDIX"/>
    <property type="match status" value="1"/>
</dbReference>
<evidence type="ECO:0000256" key="3">
    <source>
        <dbReference type="ARBA" id="ARBA00022457"/>
    </source>
</evidence>
<dbReference type="InterPro" id="IPR022998">
    <property type="entry name" value="ThiamineP_synth_TenI"/>
</dbReference>